<protein>
    <submittedName>
        <fullName evidence="2">BZ3500_MvSof-1268-A1-R1_C050g00188 protein</fullName>
    </submittedName>
</protein>
<dbReference type="Proteomes" id="UP000249723">
    <property type="component" value="Unassembled WGS sequence"/>
</dbReference>
<feature type="region of interest" description="Disordered" evidence="1">
    <location>
        <begin position="567"/>
        <end position="591"/>
    </location>
</feature>
<evidence type="ECO:0000256" key="1">
    <source>
        <dbReference type="SAM" id="MobiDB-lite"/>
    </source>
</evidence>
<dbReference type="Gene3D" id="3.30.70.270">
    <property type="match status" value="1"/>
</dbReference>
<dbReference type="InterPro" id="IPR043502">
    <property type="entry name" value="DNA/RNA_pol_sf"/>
</dbReference>
<accession>A0A2X0MSQ4</accession>
<dbReference type="AlphaFoldDB" id="A0A2X0MSQ4"/>
<gene>
    <name evidence="2" type="ORF">BZ3500_MVSOF-1268-A1-R1_C050G00188</name>
</gene>
<organism evidence="2 3">
    <name type="scientific">Microbotryum saponariae</name>
    <dbReference type="NCBI Taxonomy" id="289078"/>
    <lineage>
        <taxon>Eukaryota</taxon>
        <taxon>Fungi</taxon>
        <taxon>Dikarya</taxon>
        <taxon>Basidiomycota</taxon>
        <taxon>Pucciniomycotina</taxon>
        <taxon>Microbotryomycetes</taxon>
        <taxon>Microbotryales</taxon>
        <taxon>Microbotryaceae</taxon>
        <taxon>Microbotryum</taxon>
    </lineage>
</organism>
<dbReference type="PANTHER" id="PTHR37984">
    <property type="entry name" value="PROTEIN CBG26694"/>
    <property type="match status" value="1"/>
</dbReference>
<evidence type="ECO:0000313" key="3">
    <source>
        <dbReference type="Proteomes" id="UP000249723"/>
    </source>
</evidence>
<sequence length="734" mass="83245">MPRREVRRYWGGRRWCRRAKRRGLHVRHAPDRRRRLARPAEPRLCGRNIIAWTLRLGETLRCLVESGSEVDLVDQDVVRTDPSFTTSRLTPPLHLRLGTRDKSDRFAPCLPTPSSRPVPSTVGLRAFFNLPCDGHMNAILPVAKGNSRVGSRSHGGAHLLRSAIGYDHPGLLPDDEIIGLEPHNLCWMSSTTRRSRICLVRSTNTIGCLLEKYSDVKVKPRAIPLPTKYRSQWAEHSAKYTRGRFWFLVRSTLRLRSSPFRKRTPDRSLCDRPPRSQQQQPAKLARSRYRSKFDVAAAFEQVRVIPEHVDRTGFATVTGTYTSRIFFDDVHVHSDTRRAHLRHIEILLMTLRHYRFYLGSNKSEWFLKVVRFLGAIISDDGIEVDPAKWERIRQWPTHTTRPTFSVSSAPAIDVVALERARAAGLDTVKSLVPATLRPIDGAKVTSGEHKISCSPMPVLNYHVTDKEFLAVVSACRAFEQHLIGYPSSSSPTTKPFARLKRRSYAKHPGTSAWCLELSRFDFEFEFIAGKNNPLPIRCLWEVKEGSPEDQVKENELEDMFFDGERHGFTTHGESLPEERPYTSPSPDRLPPALPDTYALKGRIAETKDVNGRDLGNLFLKEECHEFTTPGSPGSHRLAENIMEAVDSSTAPFSSHRRQSIDADADELDLLGAAADEVNDAPVVHRPPDPLPQPFLDAVIRAYAHDSQAQVIVDDPLSWPMFRVTEEGRILRVHR</sequence>
<evidence type="ECO:0000313" key="2">
    <source>
        <dbReference type="EMBL" id="SCZ95534.1"/>
    </source>
</evidence>
<dbReference type="STRING" id="289078.A0A2X0MSQ4"/>
<dbReference type="SUPFAM" id="SSF56672">
    <property type="entry name" value="DNA/RNA polymerases"/>
    <property type="match status" value="1"/>
</dbReference>
<dbReference type="InterPro" id="IPR043128">
    <property type="entry name" value="Rev_trsase/Diguanyl_cyclase"/>
</dbReference>
<keyword evidence="3" id="KW-1185">Reference proteome</keyword>
<proteinExistence type="predicted"/>
<feature type="compositionally biased region" description="Basic and acidic residues" evidence="1">
    <location>
        <begin position="263"/>
        <end position="274"/>
    </location>
</feature>
<dbReference type="EMBL" id="FMWP01000077">
    <property type="protein sequence ID" value="SCZ95534.1"/>
    <property type="molecule type" value="Genomic_DNA"/>
</dbReference>
<feature type="region of interest" description="Disordered" evidence="1">
    <location>
        <begin position="260"/>
        <end position="283"/>
    </location>
</feature>
<dbReference type="PANTHER" id="PTHR37984:SF5">
    <property type="entry name" value="PROTEIN NYNRIN-LIKE"/>
    <property type="match status" value="1"/>
</dbReference>
<name>A0A2X0MSQ4_9BASI</name>
<dbReference type="InterPro" id="IPR050951">
    <property type="entry name" value="Retrovirus_Pol_polyprotein"/>
</dbReference>
<reference evidence="3" key="1">
    <citation type="submission" date="2016-10" db="EMBL/GenBank/DDBJ databases">
        <authorList>
            <person name="Jeantristanb JTB J.-T."/>
            <person name="Ricardo R."/>
        </authorList>
    </citation>
    <scope>NUCLEOTIDE SEQUENCE [LARGE SCALE GENOMIC DNA]</scope>
</reference>